<name>A0A1I2DZ81_9BURK</name>
<evidence type="ECO:0000259" key="1">
    <source>
        <dbReference type="Pfam" id="PF01814"/>
    </source>
</evidence>
<sequence length="194" mass="22082">MTEPRTLALNTIRAEHGSLSAVVRNLRDLLAELRGQRAAVDFPLLWSMVYYIDAFPDRLHHPKEDQWLFRLLRARTGEADALIDELQRQHAHEPRALGEIRRHLGNLEAGVPASMEMLERTVATYAEFTWRHIRAEEQELIPLAETHLTPADWAEIAGAFCENADPLSGFGEADAFRQRFREIVQRTPAPLGLA</sequence>
<dbReference type="RefSeq" id="WP_059400319.1">
    <property type="nucleotide sequence ID" value="NZ_FONX01000006.1"/>
</dbReference>
<dbReference type="OrthoDB" id="8560984at2"/>
<gene>
    <name evidence="2" type="ORF">SAMN04489711_106110</name>
</gene>
<dbReference type="PANTHER" id="PTHR39966">
    <property type="entry name" value="BLL2471 PROTEIN-RELATED"/>
    <property type="match status" value="1"/>
</dbReference>
<dbReference type="CDD" id="cd12108">
    <property type="entry name" value="Hr-like"/>
    <property type="match status" value="1"/>
</dbReference>
<proteinExistence type="predicted"/>
<dbReference type="Proteomes" id="UP000199119">
    <property type="component" value="Unassembled WGS sequence"/>
</dbReference>
<dbReference type="Pfam" id="PF01814">
    <property type="entry name" value="Hemerythrin"/>
    <property type="match status" value="1"/>
</dbReference>
<feature type="domain" description="Hemerythrin-like" evidence="1">
    <location>
        <begin position="9"/>
        <end position="144"/>
    </location>
</feature>
<reference evidence="3" key="1">
    <citation type="submission" date="2016-10" db="EMBL/GenBank/DDBJ databases">
        <authorList>
            <person name="Varghese N."/>
            <person name="Submissions S."/>
        </authorList>
    </citation>
    <scope>NUCLEOTIDE SEQUENCE [LARGE SCALE GENOMIC DNA]</scope>
    <source>
        <strain evidence="3">DSM 27981</strain>
    </source>
</reference>
<evidence type="ECO:0000313" key="3">
    <source>
        <dbReference type="Proteomes" id="UP000199119"/>
    </source>
</evidence>
<keyword evidence="3" id="KW-1185">Reference proteome</keyword>
<accession>A0A1I2DZ81</accession>
<organism evidence="2 3">
    <name type="scientific">Paracidovorax wautersii</name>
    <dbReference type="NCBI Taxonomy" id="1177982"/>
    <lineage>
        <taxon>Bacteria</taxon>
        <taxon>Pseudomonadati</taxon>
        <taxon>Pseudomonadota</taxon>
        <taxon>Betaproteobacteria</taxon>
        <taxon>Burkholderiales</taxon>
        <taxon>Comamonadaceae</taxon>
        <taxon>Paracidovorax</taxon>
    </lineage>
</organism>
<dbReference type="PANTHER" id="PTHR39966:SF1">
    <property type="entry name" value="HEMERYTHRIN-LIKE DOMAIN-CONTAINING PROTEIN"/>
    <property type="match status" value="1"/>
</dbReference>
<dbReference type="EMBL" id="FONX01000006">
    <property type="protein sequence ID" value="SFE85726.1"/>
    <property type="molecule type" value="Genomic_DNA"/>
</dbReference>
<dbReference type="GO" id="GO:0005886">
    <property type="term" value="C:plasma membrane"/>
    <property type="evidence" value="ECO:0007669"/>
    <property type="project" value="TreeGrafter"/>
</dbReference>
<protein>
    <submittedName>
        <fullName evidence="2">Hemerythrin-like domain-containing protein</fullName>
    </submittedName>
</protein>
<dbReference type="InterPro" id="IPR012312">
    <property type="entry name" value="Hemerythrin-like"/>
</dbReference>
<dbReference type="AlphaFoldDB" id="A0A1I2DZ81"/>
<evidence type="ECO:0000313" key="2">
    <source>
        <dbReference type="EMBL" id="SFE85726.1"/>
    </source>
</evidence>
<dbReference type="Gene3D" id="1.20.120.520">
    <property type="entry name" value="nmb1532 protein domain like"/>
    <property type="match status" value="1"/>
</dbReference>
<dbReference type="STRING" id="1177982.SAMN04489711_106110"/>